<dbReference type="SUPFAM" id="SSF52540">
    <property type="entry name" value="P-loop containing nucleoside triphosphate hydrolases"/>
    <property type="match status" value="1"/>
</dbReference>
<dbReference type="InterPro" id="IPR051120">
    <property type="entry name" value="ABC_AA/LPS_Transport"/>
</dbReference>
<dbReference type="Gene3D" id="3.40.50.300">
    <property type="entry name" value="P-loop containing nucleotide triphosphate hydrolases"/>
    <property type="match status" value="1"/>
</dbReference>
<dbReference type="InterPro" id="IPR027417">
    <property type="entry name" value="P-loop_NTPase"/>
</dbReference>
<dbReference type="Proteomes" id="UP000305238">
    <property type="component" value="Unassembled WGS sequence"/>
</dbReference>
<dbReference type="InterPro" id="IPR003593">
    <property type="entry name" value="AAA+_ATPase"/>
</dbReference>
<gene>
    <name evidence="5" type="ORF">ETD96_09765</name>
</gene>
<accession>A0A5S4H5Y2</accession>
<dbReference type="SMART" id="SM00382">
    <property type="entry name" value="AAA"/>
    <property type="match status" value="1"/>
</dbReference>
<keyword evidence="2" id="KW-0547">Nucleotide-binding</keyword>
<dbReference type="GO" id="GO:0005524">
    <property type="term" value="F:ATP binding"/>
    <property type="evidence" value="ECO:0007669"/>
    <property type="project" value="UniProtKB-KW"/>
</dbReference>
<dbReference type="EMBL" id="VCKZ01000048">
    <property type="protein sequence ID" value="TMR40633.1"/>
    <property type="molecule type" value="Genomic_DNA"/>
</dbReference>
<evidence type="ECO:0000313" key="6">
    <source>
        <dbReference type="Proteomes" id="UP000305238"/>
    </source>
</evidence>
<keyword evidence="3 5" id="KW-0067">ATP-binding</keyword>
<keyword evidence="1" id="KW-0813">Transport</keyword>
<evidence type="ECO:0000256" key="1">
    <source>
        <dbReference type="ARBA" id="ARBA00022448"/>
    </source>
</evidence>
<dbReference type="Pfam" id="PF12399">
    <property type="entry name" value="BCA_ABC_TP_C"/>
    <property type="match status" value="1"/>
</dbReference>
<evidence type="ECO:0000259" key="4">
    <source>
        <dbReference type="PROSITE" id="PS50893"/>
    </source>
</evidence>
<feature type="domain" description="ABC transporter" evidence="4">
    <location>
        <begin position="16"/>
        <end position="263"/>
    </location>
</feature>
<protein>
    <submittedName>
        <fullName evidence="5">ABC transporter ATP-binding protein</fullName>
    </submittedName>
</protein>
<evidence type="ECO:0000313" key="5">
    <source>
        <dbReference type="EMBL" id="TMR40633.1"/>
    </source>
</evidence>
<dbReference type="GO" id="GO:0005886">
    <property type="term" value="C:plasma membrane"/>
    <property type="evidence" value="ECO:0007669"/>
    <property type="project" value="TreeGrafter"/>
</dbReference>
<proteinExistence type="predicted"/>
<dbReference type="FunFam" id="3.40.50.300:FF:000421">
    <property type="entry name" value="Branched-chain amino acid ABC transporter ATP-binding protein"/>
    <property type="match status" value="1"/>
</dbReference>
<sequence>MTAPPPSGPVSGGALLEARGVTRRFGGLTAVDDVHLAVAGGTVHGLIGPNGAGKTTLVNMLTGVERPDSGRVRLSGEDVTGVPSHRLAGLGLVRSFQTSQLFDDEDVLTNVMAGRHRHVRYRFPHTWCYTRVTARSEREQRARCLDLLDKLGLAGYARAQVGALPYGRRRLVEIARALATEPRLLVLDEPAAGLPGSDVDILAALLKHLAETEYTVLIIEHNMGLMMSVCDVMTALAQGRVIAEGTPSQVRKDPVVIEAYLGKAGT</sequence>
<organism evidence="5 6">
    <name type="scientific">Actinomadura geliboluensis</name>
    <dbReference type="NCBI Taxonomy" id="882440"/>
    <lineage>
        <taxon>Bacteria</taxon>
        <taxon>Bacillati</taxon>
        <taxon>Actinomycetota</taxon>
        <taxon>Actinomycetes</taxon>
        <taxon>Streptosporangiales</taxon>
        <taxon>Thermomonosporaceae</taxon>
        <taxon>Actinomadura</taxon>
    </lineage>
</organism>
<evidence type="ECO:0000256" key="3">
    <source>
        <dbReference type="ARBA" id="ARBA00022840"/>
    </source>
</evidence>
<dbReference type="PANTHER" id="PTHR45772">
    <property type="entry name" value="CONSERVED COMPONENT OF ABC TRANSPORTER FOR NATURAL AMINO ACIDS-RELATED"/>
    <property type="match status" value="1"/>
</dbReference>
<dbReference type="InterPro" id="IPR003439">
    <property type="entry name" value="ABC_transporter-like_ATP-bd"/>
</dbReference>
<evidence type="ECO:0000256" key="2">
    <source>
        <dbReference type="ARBA" id="ARBA00022741"/>
    </source>
</evidence>
<reference evidence="5 6" key="1">
    <citation type="submission" date="2019-05" db="EMBL/GenBank/DDBJ databases">
        <title>Draft genome sequence of Actinomadura geliboluensis A8036.</title>
        <authorList>
            <person name="Saricaoglu S."/>
            <person name="Isik K."/>
        </authorList>
    </citation>
    <scope>NUCLEOTIDE SEQUENCE [LARGE SCALE GENOMIC DNA]</scope>
    <source>
        <strain evidence="5 6">A8036</strain>
    </source>
</reference>
<dbReference type="InterPro" id="IPR032823">
    <property type="entry name" value="BCA_ABC_TP_C"/>
</dbReference>
<dbReference type="CDD" id="cd03219">
    <property type="entry name" value="ABC_Mj1267_LivG_branched"/>
    <property type="match status" value="1"/>
</dbReference>
<dbReference type="OrthoDB" id="4350300at2"/>
<comment type="caution">
    <text evidence="5">The sequence shown here is derived from an EMBL/GenBank/DDBJ whole genome shotgun (WGS) entry which is preliminary data.</text>
</comment>
<dbReference type="RefSeq" id="WP_138635993.1">
    <property type="nucleotide sequence ID" value="NZ_VCKZ01000048.1"/>
</dbReference>
<dbReference type="AlphaFoldDB" id="A0A5S4H5Y2"/>
<dbReference type="PROSITE" id="PS50893">
    <property type="entry name" value="ABC_TRANSPORTER_2"/>
    <property type="match status" value="1"/>
</dbReference>
<keyword evidence="6" id="KW-1185">Reference proteome</keyword>
<dbReference type="Pfam" id="PF00005">
    <property type="entry name" value="ABC_tran"/>
    <property type="match status" value="1"/>
</dbReference>
<dbReference type="GO" id="GO:0016887">
    <property type="term" value="F:ATP hydrolysis activity"/>
    <property type="evidence" value="ECO:0007669"/>
    <property type="project" value="InterPro"/>
</dbReference>
<name>A0A5S4H5Y2_9ACTN</name>